<dbReference type="Pfam" id="PF23032">
    <property type="entry name" value="GBD_ELAPOR1-like_3rd"/>
    <property type="match status" value="1"/>
</dbReference>
<dbReference type="Gene3D" id="2.10.50.10">
    <property type="entry name" value="Tumor Necrosis Factor Receptor, subunit A, domain 2"/>
    <property type="match status" value="1"/>
</dbReference>
<dbReference type="CDD" id="cd00185">
    <property type="entry name" value="TNFRSF"/>
    <property type="match status" value="1"/>
</dbReference>
<evidence type="ECO:0000256" key="2">
    <source>
        <dbReference type="SAM" id="MobiDB-lite"/>
    </source>
</evidence>
<dbReference type="SMART" id="SM01411">
    <property type="entry name" value="Ephrin_rec_like"/>
    <property type="match status" value="4"/>
</dbReference>
<evidence type="ECO:0000256" key="3">
    <source>
        <dbReference type="SAM" id="Phobius"/>
    </source>
</evidence>
<feature type="region of interest" description="Disordered" evidence="2">
    <location>
        <begin position="871"/>
        <end position="914"/>
    </location>
</feature>
<feature type="transmembrane region" description="Helical" evidence="3">
    <location>
        <begin position="386"/>
        <end position="407"/>
    </location>
</feature>
<feature type="transmembrane region" description="Helical" evidence="3">
    <location>
        <begin position="359"/>
        <end position="380"/>
    </location>
</feature>
<feature type="transmembrane region" description="Helical" evidence="3">
    <location>
        <begin position="288"/>
        <end position="310"/>
    </location>
</feature>
<dbReference type="PANTHER" id="PTHR45757:SF17">
    <property type="entry name" value="MAJOR FACILITATOR SUPERFAMILY (MFS) PROFILE DOMAIN-CONTAINING PROTEIN"/>
    <property type="match status" value="1"/>
</dbReference>
<evidence type="ECO:0000313" key="6">
    <source>
        <dbReference type="WBParaSite" id="Gr19_v10_g6687.t1"/>
    </source>
</evidence>
<dbReference type="Gene3D" id="1.20.1250.20">
    <property type="entry name" value="MFS general substrate transporter like domains"/>
    <property type="match status" value="2"/>
</dbReference>
<keyword evidence="5" id="KW-1185">Reference proteome</keyword>
<evidence type="ECO:0000259" key="4">
    <source>
        <dbReference type="PROSITE" id="PS50850"/>
    </source>
</evidence>
<dbReference type="InterPro" id="IPR036259">
    <property type="entry name" value="MFS_trans_sf"/>
</dbReference>
<keyword evidence="3" id="KW-0812">Transmembrane</keyword>
<feature type="compositionally biased region" description="Low complexity" evidence="2">
    <location>
        <begin position="895"/>
        <end position="906"/>
    </location>
</feature>
<feature type="region of interest" description="Disordered" evidence="2">
    <location>
        <begin position="1722"/>
        <end position="1790"/>
    </location>
</feature>
<feature type="transmembrane region" description="Helical" evidence="3">
    <location>
        <begin position="530"/>
        <end position="553"/>
    </location>
</feature>
<dbReference type="InterPro" id="IPR011641">
    <property type="entry name" value="Tyr-kin_ephrin_A/B_rcpt-like"/>
</dbReference>
<dbReference type="PROSITE" id="PS50850">
    <property type="entry name" value="MFS"/>
    <property type="match status" value="1"/>
</dbReference>
<dbReference type="WBParaSite" id="Gr19_v10_g6687.t1">
    <property type="protein sequence ID" value="Gr19_v10_g6687.t1"/>
    <property type="gene ID" value="Gr19_v10_g6687"/>
</dbReference>
<dbReference type="InterPro" id="IPR056607">
    <property type="entry name" value="Elapor1/2_MRH"/>
</dbReference>
<feature type="transmembrane region" description="Helical" evidence="3">
    <location>
        <begin position="419"/>
        <end position="444"/>
    </location>
</feature>
<dbReference type="Pfam" id="PF23087">
    <property type="entry name" value="MRH_ELAPOR1_9th"/>
    <property type="match status" value="1"/>
</dbReference>
<dbReference type="Proteomes" id="UP000887572">
    <property type="component" value="Unplaced"/>
</dbReference>
<dbReference type="InterPro" id="IPR009030">
    <property type="entry name" value="Growth_fac_rcpt_cys_sf"/>
</dbReference>
<name>A0A914I419_GLORO</name>
<dbReference type="InterPro" id="IPR056609">
    <property type="entry name" value="Elapor1-like_3rd"/>
</dbReference>
<feature type="transmembrane region" description="Helical" evidence="3">
    <location>
        <begin position="193"/>
        <end position="213"/>
    </location>
</feature>
<dbReference type="Pfam" id="PF07699">
    <property type="entry name" value="Ephrin_rec_like"/>
    <property type="match status" value="1"/>
</dbReference>
<dbReference type="PANTHER" id="PTHR45757">
    <property type="entry name" value="PROTEIN CBG23364-RELATED"/>
    <property type="match status" value="1"/>
</dbReference>
<dbReference type="InterPro" id="IPR011701">
    <property type="entry name" value="MFS"/>
</dbReference>
<dbReference type="SUPFAM" id="SSF57184">
    <property type="entry name" value="Growth factor receptor domain"/>
    <property type="match status" value="2"/>
</dbReference>
<accession>A0A914I419</accession>
<dbReference type="InterPro" id="IPR020846">
    <property type="entry name" value="MFS_dom"/>
</dbReference>
<sequence length="1807" mass="199441">MVDDDGETFQDELLHNNCVDAEEVSRQRKSSVFCGRFRYFILFLSWLCLTSISSNMLALNFTLICMGSSPTTNGTAAAAAADGRHLEPSFMHSPQRIIYSPQQKNQLMWAVAVGSMLGTFPFSWLYTHFGARFVLFGAGLASAVATALIPTAASISFHLFLALRFVQGISYSADFAAMGMICSRWASLKQNALFISVLTCYSPLSTTITNPVSGMICESRFGWPMVYYVHAFACTLLFLLWLCFYNDHPRTNRFVSDSELEKIHRDKSRAHIEMDKFVPYKEILRSRLIWVVWLNAFADLFSGVFLLMYIPTYLNYVLHYGIEKTGFLGALPSLSHIPLKFLFGYCSDKFKCLPERAKLILFNTIAVGVPAIAYLAIGFIPVDRPLWTVLTFTAILMLLSTAGGGFYKCGTLCSRQYSHFVVANIQFVKSLTLFVGPALMWLFVDDETDRDQWRNVFMLLAAMLILANVLFAMVATDQPAPFTQIHAAGAKSKLALANGEEEKAQNAMIIVAKAKCAKREKQNQTKPPKAFVFSDCATICLSVCLSFLHYFLFPSLSVVVPPPPATNIRCRFGRSLRVPFWPAGRPNFVLSPFCAGSARARARARARRFHSVIICAVPAFNPPRHDIIQFCPKPHKRTHKILLQKHGQRHKSDAVAARRRNMGIAIIADHFRVVPSSQPKVPLSSLALLLLSFIIVPLTPNTATKAADYSGHVRHCSPTDLTFQYTPCDQNMPPPRHGLNCSVTCPAGHFLEMHAQQCQQCQPGTFSLGDRLRYEQFDGDKLPEGFSVQNSPDESFSNLYSASGGGLCPLGGGWAMEEGELRYRWTHCESTLSIALHLVRPGFAEFRYRISRDSRGLLPLLRVRNAQCQSYGANNDDGHSSSSSTLRDGSNKLKQNQQQQQQQQQQSAESSAAEGDIRVQRLALRAGQNLITWSVSSDPVLSTRMEMVRLLRLDLSGLAFTPECSACPAGTFADQLGAEQCEPCPQDSFSMAGARRCTPCTTHQWAEPRSKLCQLRPKCQPIDFYSVRPQQCNGTRRVYQRKIEPTVCLDEPGAYTALSELEECPPCPFGMYRNPRDGGECQKCPEGEVSDDGKVCSPCPSDAQPEHGLFINRWDAFPPGITPKFECEFVFADELAGDCHVSPAWISHGDRMESVQTRFKGVALEMSIHISDGFYAPLHSGRVSADNPLALISVELELFCKDDSCQFYIVQELDPPVSVLLPLSESGAQRGELQMLALLNGTRPRRLVFAFMRSGAASGRDELTDRAVVYAINVTNTGDAQRQRASGTAHRCVHCPRRAEPGGKCLPCPQGEYWAVSEKSCRRCPPGSVLNPTVVPNANNNASSTAAPCVPCPPHFVGSADGLVCEFTGHFDMGEDEELEQEEERTKQRAAHVGMTDSSDHAVDRGRMHFDLSALRDTPLSATGIRVFSRDGQSYSHVFKVSLFADRPVQCHDTFQAQQFSNSMSNDVQTTTTIIDGTNTVDDEAMFCRSAAVPIGVLAGHTAANETSTNLFVSSTIISQKLALITRRRRFGAFQLSSDQLEYDSATPKDHQPLDVHFFFQPSSASPSTSTSLASNCPNGTLGVITVRCESSLVTKPLARLSRQCPDGTCDGCLYHVLVESAHGCPLCRPEDFREIRGECIDGSQRVHSIPSKHCALSGAQTRERTAPCRLILSQNVRALLAVAMLLILLLSIVIAAIYRRNKTLEIRYMRLAEGRDVDPSVRTSCALGESDVDGSEEEGEEEGAKESRGPRVFFSVRKGSKDKNGGAAGHKRLGAANERTGSGRRKGGLALAEERAEFIAEEEESD</sequence>
<feature type="transmembrane region" description="Helical" evidence="3">
    <location>
        <begin position="107"/>
        <end position="126"/>
    </location>
</feature>
<dbReference type="Pfam" id="PF07690">
    <property type="entry name" value="MFS_1"/>
    <property type="match status" value="1"/>
</dbReference>
<feature type="transmembrane region" description="Helical" evidence="3">
    <location>
        <begin position="456"/>
        <end position="475"/>
    </location>
</feature>
<feature type="compositionally biased region" description="Polar residues" evidence="2">
    <location>
        <begin position="880"/>
        <end position="894"/>
    </location>
</feature>
<feature type="transmembrane region" description="Helical" evidence="3">
    <location>
        <begin position="159"/>
        <end position="181"/>
    </location>
</feature>
<evidence type="ECO:0000313" key="5">
    <source>
        <dbReference type="Proteomes" id="UP000887572"/>
    </source>
</evidence>
<dbReference type="GO" id="GO:0022857">
    <property type="term" value="F:transmembrane transporter activity"/>
    <property type="evidence" value="ECO:0007669"/>
    <property type="project" value="InterPro"/>
</dbReference>
<feature type="transmembrane region" description="Helical" evidence="3">
    <location>
        <begin position="330"/>
        <end position="347"/>
    </location>
</feature>
<reference evidence="6" key="1">
    <citation type="submission" date="2022-11" db="UniProtKB">
        <authorList>
            <consortium name="WormBaseParasite"/>
        </authorList>
    </citation>
    <scope>IDENTIFICATION</scope>
</reference>
<protein>
    <submittedName>
        <fullName evidence="6">Major facilitator superfamily (MFS) profile domain-containing protein</fullName>
    </submittedName>
</protein>
<feature type="transmembrane region" description="Helical" evidence="3">
    <location>
        <begin position="1679"/>
        <end position="1699"/>
    </location>
</feature>
<feature type="transmembrane region" description="Helical" evidence="3">
    <location>
        <begin position="37"/>
        <end position="59"/>
    </location>
</feature>
<evidence type="ECO:0000256" key="1">
    <source>
        <dbReference type="ARBA" id="ARBA00004141"/>
    </source>
</evidence>
<feature type="domain" description="Major facilitator superfamily (MFS) profile" evidence="4">
    <location>
        <begin position="46"/>
        <end position="479"/>
    </location>
</feature>
<dbReference type="SUPFAM" id="SSF103473">
    <property type="entry name" value="MFS general substrate transporter"/>
    <property type="match status" value="1"/>
</dbReference>
<dbReference type="GO" id="GO:0016020">
    <property type="term" value="C:membrane"/>
    <property type="evidence" value="ECO:0007669"/>
    <property type="project" value="UniProtKB-SubCell"/>
</dbReference>
<feature type="transmembrane region" description="Helical" evidence="3">
    <location>
        <begin position="133"/>
        <end position="153"/>
    </location>
</feature>
<keyword evidence="3" id="KW-0472">Membrane</keyword>
<feature type="transmembrane region" description="Helical" evidence="3">
    <location>
        <begin position="225"/>
        <end position="244"/>
    </location>
</feature>
<proteinExistence type="predicted"/>
<comment type="subcellular location">
    <subcellularLocation>
        <location evidence="1">Membrane</location>
        <topology evidence="1">Multi-pass membrane protein</topology>
    </subcellularLocation>
</comment>
<organism evidence="5 6">
    <name type="scientific">Globodera rostochiensis</name>
    <name type="common">Golden nematode worm</name>
    <name type="synonym">Heterodera rostochiensis</name>
    <dbReference type="NCBI Taxonomy" id="31243"/>
    <lineage>
        <taxon>Eukaryota</taxon>
        <taxon>Metazoa</taxon>
        <taxon>Ecdysozoa</taxon>
        <taxon>Nematoda</taxon>
        <taxon>Chromadorea</taxon>
        <taxon>Rhabditida</taxon>
        <taxon>Tylenchina</taxon>
        <taxon>Tylenchomorpha</taxon>
        <taxon>Tylenchoidea</taxon>
        <taxon>Heteroderidae</taxon>
        <taxon>Heteroderinae</taxon>
        <taxon>Globodera</taxon>
    </lineage>
</organism>
<feature type="compositionally biased region" description="Acidic residues" evidence="2">
    <location>
        <begin position="1731"/>
        <end position="1742"/>
    </location>
</feature>
<keyword evidence="3" id="KW-1133">Transmembrane helix</keyword>